<evidence type="ECO:0000256" key="1">
    <source>
        <dbReference type="SAM" id="MobiDB-lite"/>
    </source>
</evidence>
<dbReference type="AlphaFoldDB" id="W5TAU1"/>
<feature type="signal peptide" evidence="2">
    <location>
        <begin position="1"/>
        <end position="31"/>
    </location>
</feature>
<reference evidence="3 4" key="1">
    <citation type="journal article" date="2014" name="Appl. Environ. Microbiol.">
        <title>Insights into the Microbial Degradation of Rubber and Gutta-Percha by Analysis of the Complete Genome of Nocardia nova SH22a.</title>
        <authorList>
            <person name="Luo Q."/>
            <person name="Hiessl S."/>
            <person name="Poehlein A."/>
            <person name="Daniel R."/>
            <person name="Steinbuchel A."/>
        </authorList>
    </citation>
    <scope>NUCLEOTIDE SEQUENCE [LARGE SCALE GENOMIC DNA]</scope>
    <source>
        <strain evidence="3">SH22a</strain>
    </source>
</reference>
<dbReference type="KEGG" id="nno:NONO_c16540"/>
<evidence type="ECO:0000256" key="2">
    <source>
        <dbReference type="SAM" id="SignalP"/>
    </source>
</evidence>
<evidence type="ECO:0000313" key="3">
    <source>
        <dbReference type="EMBL" id="AHH16455.1"/>
    </source>
</evidence>
<feature type="chain" id="PRO_5004872054" description="Secreted protein" evidence="2">
    <location>
        <begin position="32"/>
        <end position="87"/>
    </location>
</feature>
<sequence>MRNTGHIRTAAAVIAGAAAIALGFGAGTAAADVTTPPPLDSSGSAGSGTGSAGSDGNFSHKLLQLAALAGIDSPTLSSGSVGNGSYQ</sequence>
<gene>
    <name evidence="3" type="ORF">NONO_c16540</name>
</gene>
<dbReference type="RefSeq" id="WP_025347968.1">
    <property type="nucleotide sequence ID" value="NZ_CP006850.1"/>
</dbReference>
<evidence type="ECO:0008006" key="5">
    <source>
        <dbReference type="Google" id="ProtNLM"/>
    </source>
</evidence>
<dbReference type="Proteomes" id="UP000019150">
    <property type="component" value="Chromosome"/>
</dbReference>
<name>W5TAU1_9NOCA</name>
<proteinExistence type="predicted"/>
<evidence type="ECO:0000313" key="4">
    <source>
        <dbReference type="Proteomes" id="UP000019150"/>
    </source>
</evidence>
<keyword evidence="2" id="KW-0732">Signal</keyword>
<dbReference type="EMBL" id="CP006850">
    <property type="protein sequence ID" value="AHH16455.1"/>
    <property type="molecule type" value="Genomic_DNA"/>
</dbReference>
<keyword evidence="4" id="KW-1185">Reference proteome</keyword>
<organism evidence="3 4">
    <name type="scientific">Nocardia nova SH22a</name>
    <dbReference type="NCBI Taxonomy" id="1415166"/>
    <lineage>
        <taxon>Bacteria</taxon>
        <taxon>Bacillati</taxon>
        <taxon>Actinomycetota</taxon>
        <taxon>Actinomycetes</taxon>
        <taxon>Mycobacteriales</taxon>
        <taxon>Nocardiaceae</taxon>
        <taxon>Nocardia</taxon>
    </lineage>
</organism>
<accession>W5TAU1</accession>
<dbReference type="PATRIC" id="fig|1415166.3.peg.1683"/>
<protein>
    <recommendedName>
        <fullName evidence="5">Secreted protein</fullName>
    </recommendedName>
</protein>
<feature type="region of interest" description="Disordered" evidence="1">
    <location>
        <begin position="31"/>
        <end position="53"/>
    </location>
</feature>
<dbReference type="HOGENOM" id="CLU_2480237_0_0_11"/>